<dbReference type="PANTHER" id="PTHR48100">
    <property type="entry name" value="BROAD-SPECIFICITY PHOSPHATASE YOR283W-RELATED"/>
    <property type="match status" value="1"/>
</dbReference>
<dbReference type="SUPFAM" id="SSF53254">
    <property type="entry name" value="Phosphoglycerate mutase-like"/>
    <property type="match status" value="1"/>
</dbReference>
<feature type="binding site" evidence="2">
    <location>
        <position position="59"/>
    </location>
    <ligand>
        <name>substrate</name>
    </ligand>
</feature>
<name>S5TKS1_9CORY</name>
<accession>S5TKS1</accession>
<evidence type="ECO:0000256" key="2">
    <source>
        <dbReference type="PIRSR" id="PIRSR613078-2"/>
    </source>
</evidence>
<dbReference type="SMART" id="SM00855">
    <property type="entry name" value="PGAM"/>
    <property type="match status" value="1"/>
</dbReference>
<feature type="binding site" evidence="2">
    <location>
        <begin position="9"/>
        <end position="16"/>
    </location>
    <ligand>
        <name>substrate</name>
    </ligand>
</feature>
<dbReference type="OrthoDB" id="9781415at2"/>
<dbReference type="Gene3D" id="3.40.50.1240">
    <property type="entry name" value="Phosphoglycerate mutase-like"/>
    <property type="match status" value="1"/>
</dbReference>
<dbReference type="RefSeq" id="WP_020935404.1">
    <property type="nucleotide sequence ID" value="NC_021915.1"/>
</dbReference>
<dbReference type="InterPro" id="IPR013078">
    <property type="entry name" value="His_Pase_superF_clade-1"/>
</dbReference>
<dbReference type="InterPro" id="IPR050275">
    <property type="entry name" value="PGM_Phosphatase"/>
</dbReference>
<organism evidence="3 4">
    <name type="scientific">Corynebacterium maris DSM 45190</name>
    <dbReference type="NCBI Taxonomy" id="1224163"/>
    <lineage>
        <taxon>Bacteria</taxon>
        <taxon>Bacillati</taxon>
        <taxon>Actinomycetota</taxon>
        <taxon>Actinomycetes</taxon>
        <taxon>Mycobacteriales</taxon>
        <taxon>Corynebacteriaceae</taxon>
        <taxon>Corynebacterium</taxon>
    </lineage>
</organism>
<dbReference type="CDD" id="cd07067">
    <property type="entry name" value="HP_PGM_like"/>
    <property type="match status" value="1"/>
</dbReference>
<protein>
    <submittedName>
        <fullName evidence="3">Phosphoglycerate mutase</fullName>
    </submittedName>
</protein>
<reference evidence="3 4" key="1">
    <citation type="submission" date="2012-11" db="EMBL/GenBank/DDBJ databases">
        <title>The complete genome sequence of Corynebacterium maris Coryn-1 (=DSM 45190).</title>
        <authorList>
            <person name="Schaffert L."/>
            <person name="Albersmeier A."/>
            <person name="Kalinowski J."/>
            <person name="Ruckert C."/>
        </authorList>
    </citation>
    <scope>NUCLEOTIDE SEQUENCE [LARGE SCALE GENOMIC DNA]</scope>
    <source>
        <strain evidence="4">Coryn-1</strain>
    </source>
</reference>
<dbReference type="PIRSF" id="PIRSF000709">
    <property type="entry name" value="6PFK_2-Ptase"/>
    <property type="match status" value="1"/>
</dbReference>
<dbReference type="GO" id="GO:0016791">
    <property type="term" value="F:phosphatase activity"/>
    <property type="evidence" value="ECO:0007669"/>
    <property type="project" value="TreeGrafter"/>
</dbReference>
<feature type="active site" description="Proton donor/acceptor" evidence="1">
    <location>
        <position position="83"/>
    </location>
</feature>
<dbReference type="PANTHER" id="PTHR48100:SF62">
    <property type="entry name" value="GLUCOSYL-3-PHOSPHOGLYCERATE PHOSPHATASE"/>
    <property type="match status" value="1"/>
</dbReference>
<dbReference type="eggNOG" id="COG0406">
    <property type="taxonomic scope" value="Bacteria"/>
</dbReference>
<dbReference type="InterPro" id="IPR029033">
    <property type="entry name" value="His_PPase_superfam"/>
</dbReference>
<evidence type="ECO:0000313" key="3">
    <source>
        <dbReference type="EMBL" id="AGS35471.1"/>
    </source>
</evidence>
<dbReference type="KEGG" id="cmd:B841_09995"/>
<gene>
    <name evidence="3" type="ORF">B841_09995</name>
</gene>
<evidence type="ECO:0000313" key="4">
    <source>
        <dbReference type="Proteomes" id="UP000015388"/>
    </source>
</evidence>
<dbReference type="EMBL" id="CP003924">
    <property type="protein sequence ID" value="AGS35471.1"/>
    <property type="molecule type" value="Genomic_DNA"/>
</dbReference>
<sequence>MYRRLILLRHGQTYYNATRRMQGQLDTQLDDVGREQAALAAERFAAAGISRVIASDLERAFDTATIIGDRIDVAVETDARLRETDLGQWQGCTHAEVDAEDPDARLRWRNDATWAPPGGESRLDVARRARPVVDGLIEDFGAWPGSSVLLVAHSGTISALTSHLLGLDVSQYPLLTSLHNTAAAVLTDRAKAEDEPEGQWHLQAWNLGGKV</sequence>
<dbReference type="PATRIC" id="fig|1224163.3.peg.2016"/>
<dbReference type="Pfam" id="PF00300">
    <property type="entry name" value="His_Phos_1"/>
    <property type="match status" value="1"/>
</dbReference>
<keyword evidence="4" id="KW-1185">Reference proteome</keyword>
<feature type="active site" description="Tele-phosphohistidine intermediate" evidence="1">
    <location>
        <position position="10"/>
    </location>
</feature>
<dbReference type="GO" id="GO:0005737">
    <property type="term" value="C:cytoplasm"/>
    <property type="evidence" value="ECO:0007669"/>
    <property type="project" value="TreeGrafter"/>
</dbReference>
<dbReference type="HOGENOM" id="CLU_033323_9_5_11"/>
<dbReference type="Proteomes" id="UP000015388">
    <property type="component" value="Chromosome"/>
</dbReference>
<evidence type="ECO:0000256" key="1">
    <source>
        <dbReference type="PIRSR" id="PIRSR613078-1"/>
    </source>
</evidence>
<dbReference type="STRING" id="1224163.B841_09995"/>
<proteinExistence type="predicted"/>
<dbReference type="AlphaFoldDB" id="S5TKS1"/>